<evidence type="ECO:0000313" key="10">
    <source>
        <dbReference type="EnsemblPlants" id="OGLUM02G04810.1"/>
    </source>
</evidence>
<evidence type="ECO:0000313" key="11">
    <source>
        <dbReference type="Proteomes" id="UP000026961"/>
    </source>
</evidence>
<dbReference type="PROSITE" id="PS50011">
    <property type="entry name" value="PROTEIN_KINASE_DOM"/>
    <property type="match status" value="1"/>
</dbReference>
<dbReference type="Gene3D" id="3.30.200.20">
    <property type="entry name" value="Phosphorylase Kinase, domain 1"/>
    <property type="match status" value="1"/>
</dbReference>
<evidence type="ECO:0000256" key="4">
    <source>
        <dbReference type="ARBA" id="ARBA00022777"/>
    </source>
</evidence>
<keyword evidence="2" id="KW-0808">Transferase</keyword>
<evidence type="ECO:0000256" key="1">
    <source>
        <dbReference type="ARBA" id="ARBA00022527"/>
    </source>
</evidence>
<evidence type="ECO:0000256" key="2">
    <source>
        <dbReference type="ARBA" id="ARBA00022679"/>
    </source>
</evidence>
<keyword evidence="5 6" id="KW-0067">ATP-binding</keyword>
<dbReference type="InterPro" id="IPR011009">
    <property type="entry name" value="Kinase-like_dom_sf"/>
</dbReference>
<protein>
    <recommendedName>
        <fullName evidence="9">Protein kinase domain-containing protein</fullName>
    </recommendedName>
</protein>
<dbReference type="InterPro" id="IPR017441">
    <property type="entry name" value="Protein_kinase_ATP_BS"/>
</dbReference>
<dbReference type="Gene3D" id="1.10.510.10">
    <property type="entry name" value="Transferase(Phosphotransferase) domain 1"/>
    <property type="match status" value="1"/>
</dbReference>
<dbReference type="Gramene" id="OGLUM02G04810.1">
    <property type="protein sequence ID" value="OGLUM02G04810.1"/>
    <property type="gene ID" value="OGLUM02G04810"/>
</dbReference>
<dbReference type="FunFam" id="1.10.510.10:FF:000368">
    <property type="entry name" value="cold-responsive protein kinase 1"/>
    <property type="match status" value="1"/>
</dbReference>
<dbReference type="GO" id="GO:0004674">
    <property type="term" value="F:protein serine/threonine kinase activity"/>
    <property type="evidence" value="ECO:0007669"/>
    <property type="project" value="UniProtKB-KW"/>
</dbReference>
<proteinExistence type="predicted"/>
<keyword evidence="8" id="KW-0472">Membrane</keyword>
<dbReference type="eggNOG" id="KOG1187">
    <property type="taxonomic scope" value="Eukaryota"/>
</dbReference>
<keyword evidence="11" id="KW-1185">Reference proteome</keyword>
<dbReference type="InterPro" id="IPR001245">
    <property type="entry name" value="Ser-Thr/Tyr_kinase_cat_dom"/>
</dbReference>
<reference evidence="10" key="1">
    <citation type="submission" date="2015-04" db="UniProtKB">
        <authorList>
            <consortium name="EnsemblPlants"/>
        </authorList>
    </citation>
    <scope>IDENTIFICATION</scope>
</reference>
<dbReference type="GO" id="GO:0005524">
    <property type="term" value="F:ATP binding"/>
    <property type="evidence" value="ECO:0007669"/>
    <property type="project" value="UniProtKB-UniRule"/>
</dbReference>
<dbReference type="FunFam" id="3.30.200.20:FF:000225">
    <property type="entry name" value="cold-responsive protein kinase 1"/>
    <property type="match status" value="1"/>
</dbReference>
<dbReference type="SMART" id="SM00220">
    <property type="entry name" value="S_TKc"/>
    <property type="match status" value="1"/>
</dbReference>
<reference evidence="10" key="2">
    <citation type="submission" date="2018-05" db="EMBL/GenBank/DDBJ databases">
        <title>OgluRS3 (Oryza glumaepatula Reference Sequence Version 3).</title>
        <authorList>
            <person name="Zhang J."/>
            <person name="Kudrna D."/>
            <person name="Lee S."/>
            <person name="Talag J."/>
            <person name="Welchert J."/>
            <person name="Wing R.A."/>
        </authorList>
    </citation>
    <scope>NUCLEOTIDE SEQUENCE [LARGE SCALE GENOMIC DNA]</scope>
</reference>
<feature type="region of interest" description="Disordered" evidence="7">
    <location>
        <begin position="1"/>
        <end position="27"/>
    </location>
</feature>
<feature type="binding site" evidence="6">
    <location>
        <position position="181"/>
    </location>
    <ligand>
        <name>ATP</name>
        <dbReference type="ChEBI" id="CHEBI:30616"/>
    </ligand>
</feature>
<dbReference type="SUPFAM" id="SSF56112">
    <property type="entry name" value="Protein kinase-like (PK-like)"/>
    <property type="match status" value="1"/>
</dbReference>
<dbReference type="Pfam" id="PF07714">
    <property type="entry name" value="PK_Tyr_Ser-Thr"/>
    <property type="match status" value="1"/>
</dbReference>
<evidence type="ECO:0000256" key="3">
    <source>
        <dbReference type="ARBA" id="ARBA00022741"/>
    </source>
</evidence>
<feature type="transmembrane region" description="Helical" evidence="8">
    <location>
        <begin position="38"/>
        <end position="58"/>
    </location>
</feature>
<dbReference type="AlphaFoldDB" id="A0A0D9YMQ8"/>
<name>A0A0D9YMQ8_9ORYZ</name>
<evidence type="ECO:0000256" key="7">
    <source>
        <dbReference type="SAM" id="MobiDB-lite"/>
    </source>
</evidence>
<dbReference type="InterPro" id="IPR000719">
    <property type="entry name" value="Prot_kinase_dom"/>
</dbReference>
<keyword evidence="4" id="KW-0418">Kinase</keyword>
<dbReference type="EnsemblPlants" id="OGLUM02G04810.1">
    <property type="protein sequence ID" value="OGLUM02G04810.1"/>
    <property type="gene ID" value="OGLUM02G04810"/>
</dbReference>
<dbReference type="Proteomes" id="UP000026961">
    <property type="component" value="Chromosome 2"/>
</dbReference>
<dbReference type="STRING" id="40148.A0A0D9YMQ8"/>
<evidence type="ECO:0000256" key="6">
    <source>
        <dbReference type="PROSITE-ProRule" id="PRU10141"/>
    </source>
</evidence>
<keyword evidence="8" id="KW-0812">Transmembrane</keyword>
<organism evidence="10">
    <name type="scientific">Oryza glumipatula</name>
    <dbReference type="NCBI Taxonomy" id="40148"/>
    <lineage>
        <taxon>Eukaryota</taxon>
        <taxon>Viridiplantae</taxon>
        <taxon>Streptophyta</taxon>
        <taxon>Embryophyta</taxon>
        <taxon>Tracheophyta</taxon>
        <taxon>Spermatophyta</taxon>
        <taxon>Magnoliopsida</taxon>
        <taxon>Liliopsida</taxon>
        <taxon>Poales</taxon>
        <taxon>Poaceae</taxon>
        <taxon>BOP clade</taxon>
        <taxon>Oryzoideae</taxon>
        <taxon>Oryzeae</taxon>
        <taxon>Oryzinae</taxon>
        <taxon>Oryza</taxon>
    </lineage>
</organism>
<evidence type="ECO:0000256" key="8">
    <source>
        <dbReference type="SAM" id="Phobius"/>
    </source>
</evidence>
<dbReference type="InterPro" id="IPR008271">
    <property type="entry name" value="Ser/Thr_kinase_AS"/>
</dbReference>
<feature type="domain" description="Protein kinase" evidence="9">
    <location>
        <begin position="153"/>
        <end position="444"/>
    </location>
</feature>
<keyword evidence="8" id="KW-1133">Transmembrane helix</keyword>
<dbReference type="PROSITE" id="PS00107">
    <property type="entry name" value="PROTEIN_KINASE_ATP"/>
    <property type="match status" value="1"/>
</dbReference>
<dbReference type="PANTHER" id="PTHR47973">
    <property type="entry name" value="CYSTEINE-RICH RECEPTOR-LIKE PROTEIN KINASE 3"/>
    <property type="match status" value="1"/>
</dbReference>
<keyword evidence="1" id="KW-0723">Serine/threonine-protein kinase</keyword>
<dbReference type="CDD" id="cd14066">
    <property type="entry name" value="STKc_IRAK"/>
    <property type="match status" value="1"/>
</dbReference>
<evidence type="ECO:0000256" key="5">
    <source>
        <dbReference type="ARBA" id="ARBA00022840"/>
    </source>
</evidence>
<evidence type="ECO:0000259" key="9">
    <source>
        <dbReference type="PROSITE" id="PS50011"/>
    </source>
</evidence>
<sequence length="508" mass="56779">MRDRVPSPTRRRRVEPEPRHASVSLTGGPHAANAATTWSTPILLLLFFLFFFFFLLPFPDSHCGEVKYGHLVRYNPSPPPLRSCHSPTNSSPERLLSRSFELLGLALLGFLLGWDYQRRATRQQSSQHNDDPSGDMNITKFTYKELSRVTENFSLSNKIGEGGFGSVYKGKLRNGKLVAVKVLSLESRQGAKEFLNELMAISNVSHENLVKLYGYCVEGNQRILVYNYLENNSLAQTLLGYGHSNIQFNWATRVNICVGIAHGLTYLHEVVNPHIVHRDIKASNILLDKDLTPKISDFGLAKLLPPDASHVSTRVAGTLGYLAPEYAIRGQVTRKSDVYSFGVLLLEIVSGRSNTNTRLPYEDQILLERFPEITNGVLLLQTWVHYEEGDLEKIIDASLGDDLDVAQACMFLKIGLLCTQDVTKHRPTMSMVVRMLTGEMDVELAKISKPAIISDFMDLKVRSMRKEVDIVSSSTSTLLSSIMAHSSPLLSQETTEASMTFTAISDRE</sequence>
<accession>A0A0D9YMQ8</accession>
<keyword evidence="3 6" id="KW-0547">Nucleotide-binding</keyword>
<dbReference type="PROSITE" id="PS00108">
    <property type="entry name" value="PROTEIN_KINASE_ST"/>
    <property type="match status" value="1"/>
</dbReference>
<dbReference type="InterPro" id="IPR052059">
    <property type="entry name" value="CR_Ser/Thr_kinase"/>
</dbReference>